<name>A0A7X0PD28_9BURK</name>
<organism evidence="1 2">
    <name type="scientific">Acidovorax soli</name>
    <dbReference type="NCBI Taxonomy" id="592050"/>
    <lineage>
        <taxon>Bacteria</taxon>
        <taxon>Pseudomonadati</taxon>
        <taxon>Pseudomonadota</taxon>
        <taxon>Betaproteobacteria</taxon>
        <taxon>Burkholderiales</taxon>
        <taxon>Comamonadaceae</taxon>
        <taxon>Acidovorax</taxon>
    </lineage>
</organism>
<keyword evidence="2" id="KW-1185">Reference proteome</keyword>
<dbReference type="AlphaFoldDB" id="A0A7X0PD28"/>
<evidence type="ECO:0000313" key="2">
    <source>
        <dbReference type="Proteomes" id="UP000575083"/>
    </source>
</evidence>
<accession>A0A7X0PD28</accession>
<reference evidence="1 2" key="1">
    <citation type="submission" date="2020-08" db="EMBL/GenBank/DDBJ databases">
        <title>Functional genomics of gut bacteria from endangered species of beetles.</title>
        <authorList>
            <person name="Carlos-Shanley C."/>
        </authorList>
    </citation>
    <scope>NUCLEOTIDE SEQUENCE [LARGE SCALE GENOMIC DNA]</scope>
    <source>
        <strain evidence="1 2">S00198</strain>
    </source>
</reference>
<protein>
    <submittedName>
        <fullName evidence="1">Uncharacterized protein</fullName>
    </submittedName>
</protein>
<gene>
    <name evidence="1" type="ORF">HNP48_002352</name>
</gene>
<proteinExistence type="predicted"/>
<sequence>MCARRRTYFLFAQKESRQRNSAPLSAS</sequence>
<feature type="non-terminal residue" evidence="1">
    <location>
        <position position="27"/>
    </location>
</feature>
<dbReference type="Proteomes" id="UP000575083">
    <property type="component" value="Unassembled WGS sequence"/>
</dbReference>
<comment type="caution">
    <text evidence="1">The sequence shown here is derived from an EMBL/GenBank/DDBJ whole genome shotgun (WGS) entry which is preliminary data.</text>
</comment>
<evidence type="ECO:0000313" key="1">
    <source>
        <dbReference type="EMBL" id="MBB6559685.1"/>
    </source>
</evidence>
<dbReference type="EMBL" id="JACHLK010000003">
    <property type="protein sequence ID" value="MBB6559685.1"/>
    <property type="molecule type" value="Genomic_DNA"/>
</dbReference>